<dbReference type="AlphaFoldDB" id="A0A8D8G6J9"/>
<feature type="compositionally biased region" description="Basic residues" evidence="1">
    <location>
        <begin position="7"/>
        <end position="16"/>
    </location>
</feature>
<evidence type="ECO:0000256" key="1">
    <source>
        <dbReference type="SAM" id="MobiDB-lite"/>
    </source>
</evidence>
<feature type="compositionally biased region" description="Polar residues" evidence="1">
    <location>
        <begin position="18"/>
        <end position="27"/>
    </location>
</feature>
<sequence length="142" mass="15569">MFARRTDLHHRGHAHRNATLSRAQTPRLSHHGRNAARAQQRSLATAASLFRTTLLDHSTKVREDAATFAGHDTGAIAAGVSPRARNREGWTTQSLHPVVPALECYPDRRAQGEGLQPERNDVHVLPGACQAILRRGQPIAGR</sequence>
<dbReference type="EMBL" id="HBUE01130821">
    <property type="protein sequence ID" value="CAG6496365.1"/>
    <property type="molecule type" value="Transcribed_RNA"/>
</dbReference>
<evidence type="ECO:0000313" key="2">
    <source>
        <dbReference type="EMBL" id="CAG6496365.1"/>
    </source>
</evidence>
<feature type="region of interest" description="Disordered" evidence="1">
    <location>
        <begin position="1"/>
        <end position="41"/>
    </location>
</feature>
<accession>A0A8D8G6J9</accession>
<reference evidence="2" key="1">
    <citation type="submission" date="2021-05" db="EMBL/GenBank/DDBJ databases">
        <authorList>
            <person name="Alioto T."/>
            <person name="Alioto T."/>
            <person name="Gomez Garrido J."/>
        </authorList>
    </citation>
    <scope>NUCLEOTIDE SEQUENCE</scope>
</reference>
<proteinExistence type="predicted"/>
<name>A0A8D8G6J9_CULPI</name>
<protein>
    <submittedName>
        <fullName evidence="2">(northern house mosquito) hypothetical protein</fullName>
    </submittedName>
</protein>
<organism evidence="2">
    <name type="scientific">Culex pipiens</name>
    <name type="common">House mosquito</name>
    <dbReference type="NCBI Taxonomy" id="7175"/>
    <lineage>
        <taxon>Eukaryota</taxon>
        <taxon>Metazoa</taxon>
        <taxon>Ecdysozoa</taxon>
        <taxon>Arthropoda</taxon>
        <taxon>Hexapoda</taxon>
        <taxon>Insecta</taxon>
        <taxon>Pterygota</taxon>
        <taxon>Neoptera</taxon>
        <taxon>Endopterygota</taxon>
        <taxon>Diptera</taxon>
        <taxon>Nematocera</taxon>
        <taxon>Culicoidea</taxon>
        <taxon>Culicidae</taxon>
        <taxon>Culicinae</taxon>
        <taxon>Culicini</taxon>
        <taxon>Culex</taxon>
        <taxon>Culex</taxon>
    </lineage>
</organism>